<comment type="caution">
    <text evidence="2">The sequence shown here is derived from an EMBL/GenBank/DDBJ whole genome shotgun (WGS) entry which is preliminary data.</text>
</comment>
<dbReference type="InterPro" id="IPR011250">
    <property type="entry name" value="OMP/PagP_B-barrel"/>
</dbReference>
<organism evidence="2 3">
    <name type="scientific">Sinimarinibacterium flocculans</name>
    <dbReference type="NCBI Taxonomy" id="985250"/>
    <lineage>
        <taxon>Bacteria</taxon>
        <taxon>Pseudomonadati</taxon>
        <taxon>Pseudomonadota</taxon>
        <taxon>Gammaproteobacteria</taxon>
        <taxon>Nevskiales</taxon>
        <taxon>Nevskiaceae</taxon>
        <taxon>Sinimarinibacterium</taxon>
    </lineage>
</organism>
<dbReference type="GO" id="GO:0019867">
    <property type="term" value="C:outer membrane"/>
    <property type="evidence" value="ECO:0007669"/>
    <property type="project" value="InterPro"/>
</dbReference>
<dbReference type="Pfam" id="PF03922">
    <property type="entry name" value="OmpW"/>
    <property type="match status" value="1"/>
</dbReference>
<sequence>MQMQSMLAAAALLAAGIQPGIAQAQEDSRWLVRTTAITVLADASSDVLDLSVDDQTTLAIDATYFATPTLGINVLAAFMQPEVKSGVAGPLGSVGLVPPIVTAQLHLGRAQSAFRPYVGAGFNYNIFHGGSGQLEALDVDVDDSIGFVLQIGANYHINDNVSINADIRYLRFNADVTVGANPALNDKLEFEGFILGAGLGFWL</sequence>
<feature type="chain" id="PRO_5016255572" evidence="1">
    <location>
        <begin position="25"/>
        <end position="203"/>
    </location>
</feature>
<dbReference type="PANTHER" id="PTHR36920:SF1">
    <property type="entry name" value="OUTER MEMBRANE PROTEIN W"/>
    <property type="match status" value="1"/>
</dbReference>
<dbReference type="EMBL" id="QICN01000009">
    <property type="protein sequence ID" value="PXV65668.1"/>
    <property type="molecule type" value="Genomic_DNA"/>
</dbReference>
<dbReference type="Gene3D" id="2.40.160.20">
    <property type="match status" value="1"/>
</dbReference>
<evidence type="ECO:0000256" key="1">
    <source>
        <dbReference type="SAM" id="SignalP"/>
    </source>
</evidence>
<evidence type="ECO:0000313" key="3">
    <source>
        <dbReference type="Proteomes" id="UP000248330"/>
    </source>
</evidence>
<dbReference type="RefSeq" id="WP_170124049.1">
    <property type="nucleotide sequence ID" value="NZ_CAWNXA010000009.1"/>
</dbReference>
<dbReference type="AlphaFoldDB" id="A0A318E3E0"/>
<protein>
    <submittedName>
        <fullName evidence="2">Outer membrane protein</fullName>
    </submittedName>
</protein>
<gene>
    <name evidence="2" type="ORF">C8D93_10947</name>
</gene>
<dbReference type="SUPFAM" id="SSF56925">
    <property type="entry name" value="OMPA-like"/>
    <property type="match status" value="1"/>
</dbReference>
<keyword evidence="3" id="KW-1185">Reference proteome</keyword>
<evidence type="ECO:0000313" key="2">
    <source>
        <dbReference type="EMBL" id="PXV65668.1"/>
    </source>
</evidence>
<reference evidence="2 3" key="1">
    <citation type="submission" date="2018-04" db="EMBL/GenBank/DDBJ databases">
        <title>Genomic Encyclopedia of Type Strains, Phase IV (KMG-IV): sequencing the most valuable type-strain genomes for metagenomic binning, comparative biology and taxonomic classification.</title>
        <authorList>
            <person name="Goeker M."/>
        </authorList>
    </citation>
    <scope>NUCLEOTIDE SEQUENCE [LARGE SCALE GENOMIC DNA]</scope>
    <source>
        <strain evidence="2 3">DSM 104150</strain>
    </source>
</reference>
<dbReference type="PANTHER" id="PTHR36920">
    <property type="match status" value="1"/>
</dbReference>
<feature type="signal peptide" evidence="1">
    <location>
        <begin position="1"/>
        <end position="24"/>
    </location>
</feature>
<dbReference type="GO" id="GO:0055085">
    <property type="term" value="P:transmembrane transport"/>
    <property type="evidence" value="ECO:0007669"/>
    <property type="project" value="TreeGrafter"/>
</dbReference>
<name>A0A318E3E0_9GAMM</name>
<accession>A0A318E3E0</accession>
<dbReference type="Proteomes" id="UP000248330">
    <property type="component" value="Unassembled WGS sequence"/>
</dbReference>
<keyword evidence="1" id="KW-0732">Signal</keyword>
<dbReference type="InterPro" id="IPR005618">
    <property type="entry name" value="OMPW"/>
</dbReference>
<proteinExistence type="predicted"/>